<dbReference type="Proteomes" id="UP001596039">
    <property type="component" value="Unassembled WGS sequence"/>
</dbReference>
<feature type="transmembrane region" description="Helical" evidence="1">
    <location>
        <begin position="149"/>
        <end position="171"/>
    </location>
</feature>
<organism evidence="2 3">
    <name type="scientific">Lysinimonas soli</name>
    <dbReference type="NCBI Taxonomy" id="1074233"/>
    <lineage>
        <taxon>Bacteria</taxon>
        <taxon>Bacillati</taxon>
        <taxon>Actinomycetota</taxon>
        <taxon>Actinomycetes</taxon>
        <taxon>Micrococcales</taxon>
        <taxon>Microbacteriaceae</taxon>
        <taxon>Lysinimonas</taxon>
    </lineage>
</organism>
<feature type="transmembrane region" description="Helical" evidence="1">
    <location>
        <begin position="118"/>
        <end position="142"/>
    </location>
</feature>
<feature type="transmembrane region" description="Helical" evidence="1">
    <location>
        <begin position="183"/>
        <end position="206"/>
    </location>
</feature>
<protein>
    <recommendedName>
        <fullName evidence="4">Major facilitator superfamily (MFS) profile domain-containing protein</fullName>
    </recommendedName>
</protein>
<keyword evidence="3" id="KW-1185">Reference proteome</keyword>
<feature type="transmembrane region" description="Helical" evidence="1">
    <location>
        <begin position="80"/>
        <end position="98"/>
    </location>
</feature>
<keyword evidence="1" id="KW-0812">Transmembrane</keyword>
<reference evidence="3" key="1">
    <citation type="journal article" date="2019" name="Int. J. Syst. Evol. Microbiol.">
        <title>The Global Catalogue of Microorganisms (GCM) 10K type strain sequencing project: providing services to taxonomists for standard genome sequencing and annotation.</title>
        <authorList>
            <consortium name="The Broad Institute Genomics Platform"/>
            <consortium name="The Broad Institute Genome Sequencing Center for Infectious Disease"/>
            <person name="Wu L."/>
            <person name="Ma J."/>
        </authorList>
    </citation>
    <scope>NUCLEOTIDE SEQUENCE [LARGE SCALE GENOMIC DNA]</scope>
    <source>
        <strain evidence="3">CGMCC 4.6997</strain>
    </source>
</reference>
<gene>
    <name evidence="2" type="ORF">ACFPJ4_07390</name>
</gene>
<accession>A0ABW0NQ55</accession>
<dbReference type="PROSITE" id="PS51257">
    <property type="entry name" value="PROKAR_LIPOPROTEIN"/>
    <property type="match status" value="1"/>
</dbReference>
<evidence type="ECO:0000256" key="1">
    <source>
        <dbReference type="SAM" id="Phobius"/>
    </source>
</evidence>
<feature type="transmembrane region" description="Helical" evidence="1">
    <location>
        <begin position="49"/>
        <end position="68"/>
    </location>
</feature>
<sequence length="213" mass="21143">MTRVAALRTALSPGLASWIAACALAEGIGMTASAAASRAAAQLGDNLPAALAIIVLGGLVEGSALGLLQGDWLGRRFAGMSRLAWFAVTVVIAGLGWAGASLPGLGASSDGGEPPIALVLLGALALGAAMGALLGVAQALVLRRVARHAWRWVGISALAWAPAMAVIFGGAMLPDASWTTPAVILLGTATGVVAGAVLGAISGWLMPSVDRRH</sequence>
<evidence type="ECO:0008006" key="4">
    <source>
        <dbReference type="Google" id="ProtNLM"/>
    </source>
</evidence>
<dbReference type="EMBL" id="JBHSMG010000001">
    <property type="protein sequence ID" value="MFC5502061.1"/>
    <property type="molecule type" value="Genomic_DNA"/>
</dbReference>
<evidence type="ECO:0000313" key="2">
    <source>
        <dbReference type="EMBL" id="MFC5502061.1"/>
    </source>
</evidence>
<proteinExistence type="predicted"/>
<keyword evidence="1" id="KW-1133">Transmembrane helix</keyword>
<comment type="caution">
    <text evidence="2">The sequence shown here is derived from an EMBL/GenBank/DDBJ whole genome shotgun (WGS) entry which is preliminary data.</text>
</comment>
<dbReference type="RefSeq" id="WP_386739719.1">
    <property type="nucleotide sequence ID" value="NZ_JBHSMG010000001.1"/>
</dbReference>
<name>A0ABW0NQ55_9MICO</name>
<evidence type="ECO:0000313" key="3">
    <source>
        <dbReference type="Proteomes" id="UP001596039"/>
    </source>
</evidence>
<keyword evidence="1" id="KW-0472">Membrane</keyword>